<feature type="transmembrane region" description="Helical" evidence="1">
    <location>
        <begin position="899"/>
        <end position="919"/>
    </location>
</feature>
<feature type="transmembrane region" description="Helical" evidence="1">
    <location>
        <begin position="478"/>
        <end position="501"/>
    </location>
</feature>
<keyword evidence="1" id="KW-0812">Transmembrane</keyword>
<feature type="transmembrane region" description="Helical" evidence="1">
    <location>
        <begin position="970"/>
        <end position="990"/>
    </location>
</feature>
<comment type="caution">
    <text evidence="2">The sequence shown here is derived from an EMBL/GenBank/DDBJ whole genome shotgun (WGS) entry which is preliminary data.</text>
</comment>
<dbReference type="Gene3D" id="1.20.1640.10">
    <property type="entry name" value="Multidrug efflux transporter AcrB transmembrane domain"/>
    <property type="match status" value="2"/>
</dbReference>
<dbReference type="EMBL" id="RXNV01000001">
    <property type="protein sequence ID" value="RTR34156.1"/>
    <property type="molecule type" value="Genomic_DNA"/>
</dbReference>
<feature type="transmembrane region" description="Helical" evidence="1">
    <location>
        <begin position="373"/>
        <end position="395"/>
    </location>
</feature>
<protein>
    <submittedName>
        <fullName evidence="2">Efflux RND transporter permease subunit</fullName>
    </submittedName>
</protein>
<keyword evidence="3" id="KW-1185">Reference proteome</keyword>
<feature type="transmembrane region" description="Helical" evidence="1">
    <location>
        <begin position="32"/>
        <end position="50"/>
    </location>
</feature>
<dbReference type="OrthoDB" id="5287122at2"/>
<reference evidence="2 3" key="1">
    <citation type="submission" date="2018-12" db="EMBL/GenBank/DDBJ databases">
        <authorList>
            <person name="Yu L."/>
        </authorList>
    </citation>
    <scope>NUCLEOTIDE SEQUENCE [LARGE SCALE GENOMIC DNA]</scope>
    <source>
        <strain evidence="2 3">HAW-EB5</strain>
    </source>
</reference>
<sequence length="1064" mass="116712">MEKSTAPSPCDTNTQSGSIFNRLIGWMIDNPIAVNLFTVAILVLGVYSFTSIKQETSPSFKVDEIEIRANFPGATPKEIEQGIVMPIEHSLTENTNIDRISATAVEGSARLVLTLNDGVNANSVIAEVKNDLDAINSFPSSMEPLQISLVEELDSLVEFGLYGNLPETALRQEATRLKTELLNQFDIARIALAGVRDTEVIIEITQDSLYQYQLTLPEVTQRIAAEVTDISAGSISTNAGDILIRTLGRKEQIAHFRNIIINSKSDGAEIKLGDIADISYGFSQQEAPFLVNGQPGIMLVVYQSDTSKPIQLSGAIQDFIKQYQSSLPVGANLTVLDDQAQSFQTRIDLLLNNGLIGMILVIIALSLFLDMRLAFWVCLGIPIAIIGSLAFMPMLSIPLNMVTLFAFIITLGILVDDAVIVAENIYQKFQDGTAIEAALKQGAAEMAVPVCFSVATNIIAFVPLLFVPGELGVMYKPMTLLIFAIFTVSLIEALFILPYHLKQLGNPRKMGRLGQIQQKSFNAFESLREIHFNKMLRTSLRHPWSILAIFVSVTLVTFSWVNSGRVDSGFVPKVESQRIDAEVEFPAGTALVDKKRTMGLIEAAGIRAFARLREPNSYKHIMMSIHANSASTTFQIVEDTQRSYTARQFVDTWRSEIGELAGTKSLFFDYEVGPGGGKELSIELAANDSEMLKQATFELMKKLQQIEGVTDIDSGLIDAQREYTLSVTPRGSMMGFNSDSLGELVRNSFYGEEVNRQIQNSEELKIRVMRHRNEQFKANALGDLLITSPSGEQVLLKQVADIIPILSASRIDRIDGIEQVEVSASFIRSKANVALITTQISDSILPALMQKYPGVNAELGGSARTERKVSAQLMTGIILALFIVFSFLAIYFKSMLDAILILSVIPLCLAAAMLGHIILSHSFSVMSLFGMIALSGLVLNGSFVLLLEIKKHLCSRVDIETAIINSTISRFRPVVITALTTTVGLAPMLFETSTQAQYLIPMVISLSFGTLFSIATILVFAPALFLISERWHVRYSSKSNASVIETLKTADTLLINRISTSTAS</sequence>
<feature type="transmembrane region" description="Helical" evidence="1">
    <location>
        <begin position="873"/>
        <end position="892"/>
    </location>
</feature>
<dbReference type="SUPFAM" id="SSF82714">
    <property type="entry name" value="Multidrug efflux transporter AcrB TolC docking domain, DN and DC subdomains"/>
    <property type="match status" value="2"/>
</dbReference>
<proteinExistence type="predicted"/>
<evidence type="ECO:0000313" key="3">
    <source>
        <dbReference type="Proteomes" id="UP000282060"/>
    </source>
</evidence>
<dbReference type="SUPFAM" id="SSF82693">
    <property type="entry name" value="Multidrug efflux transporter AcrB pore domain, PN1, PN2, PC1 and PC2 subdomains"/>
    <property type="match status" value="2"/>
</dbReference>
<feature type="transmembrane region" description="Helical" evidence="1">
    <location>
        <begin position="925"/>
        <end position="949"/>
    </location>
</feature>
<keyword evidence="1" id="KW-1133">Transmembrane helix</keyword>
<dbReference type="GO" id="GO:0042910">
    <property type="term" value="F:xenobiotic transmembrane transporter activity"/>
    <property type="evidence" value="ECO:0007669"/>
    <property type="project" value="TreeGrafter"/>
</dbReference>
<evidence type="ECO:0000313" key="2">
    <source>
        <dbReference type="EMBL" id="RTR34156.1"/>
    </source>
</evidence>
<dbReference type="Gene3D" id="3.30.2090.10">
    <property type="entry name" value="Multidrug efflux transporter AcrB TolC docking domain, DN and DC subdomains"/>
    <property type="match status" value="2"/>
</dbReference>
<dbReference type="AlphaFoldDB" id="A0A3S0KML1"/>
<evidence type="ECO:0000256" key="1">
    <source>
        <dbReference type="SAM" id="Phobius"/>
    </source>
</evidence>
<organism evidence="2 3">
    <name type="scientific">Shewanella atlantica</name>
    <dbReference type="NCBI Taxonomy" id="271099"/>
    <lineage>
        <taxon>Bacteria</taxon>
        <taxon>Pseudomonadati</taxon>
        <taxon>Pseudomonadota</taxon>
        <taxon>Gammaproteobacteria</taxon>
        <taxon>Alteromonadales</taxon>
        <taxon>Shewanellaceae</taxon>
        <taxon>Shewanella</taxon>
    </lineage>
</organism>
<dbReference type="PANTHER" id="PTHR32063:SF33">
    <property type="entry name" value="RND SUPERFAMILY EFFLUX PUMP PERMEASE COMPONENT"/>
    <property type="match status" value="1"/>
</dbReference>
<gene>
    <name evidence="2" type="ORF">EKG39_00280</name>
</gene>
<dbReference type="PRINTS" id="PR00702">
    <property type="entry name" value="ACRIFLAVINRP"/>
</dbReference>
<name>A0A3S0KML1_9GAMM</name>
<dbReference type="Gene3D" id="3.30.70.1440">
    <property type="entry name" value="Multidrug efflux transporter AcrB pore domain"/>
    <property type="match status" value="1"/>
</dbReference>
<dbReference type="InterPro" id="IPR027463">
    <property type="entry name" value="AcrB_DN_DC_subdom"/>
</dbReference>
<dbReference type="SUPFAM" id="SSF82866">
    <property type="entry name" value="Multidrug efflux transporter AcrB transmembrane domain"/>
    <property type="match status" value="2"/>
</dbReference>
<dbReference type="Pfam" id="PF00873">
    <property type="entry name" value="ACR_tran"/>
    <property type="match status" value="1"/>
</dbReference>
<dbReference type="RefSeq" id="WP_126503135.1">
    <property type="nucleotide sequence ID" value="NZ_RXNV01000001.1"/>
</dbReference>
<dbReference type="GO" id="GO:0005886">
    <property type="term" value="C:plasma membrane"/>
    <property type="evidence" value="ECO:0007669"/>
    <property type="project" value="TreeGrafter"/>
</dbReference>
<feature type="transmembrane region" description="Helical" evidence="1">
    <location>
        <begin position="544"/>
        <end position="561"/>
    </location>
</feature>
<dbReference type="Gene3D" id="3.30.70.1430">
    <property type="entry name" value="Multidrug efflux transporter AcrB pore domain"/>
    <property type="match status" value="2"/>
</dbReference>
<keyword evidence="1" id="KW-0472">Membrane</keyword>
<feature type="transmembrane region" description="Helical" evidence="1">
    <location>
        <begin position="349"/>
        <end position="368"/>
    </location>
</feature>
<feature type="transmembrane region" description="Helical" evidence="1">
    <location>
        <begin position="443"/>
        <end position="466"/>
    </location>
</feature>
<dbReference type="Gene3D" id="3.30.70.1320">
    <property type="entry name" value="Multidrug efflux transporter AcrB pore domain like"/>
    <property type="match status" value="1"/>
</dbReference>
<feature type="transmembrane region" description="Helical" evidence="1">
    <location>
        <begin position="1002"/>
        <end position="1027"/>
    </location>
</feature>
<accession>A0A3S0KML1</accession>
<dbReference type="PANTHER" id="PTHR32063">
    <property type="match status" value="1"/>
</dbReference>
<dbReference type="Proteomes" id="UP000282060">
    <property type="component" value="Unassembled WGS sequence"/>
</dbReference>
<dbReference type="InterPro" id="IPR001036">
    <property type="entry name" value="Acrflvin-R"/>
</dbReference>
<feature type="transmembrane region" description="Helical" evidence="1">
    <location>
        <begin position="401"/>
        <end position="422"/>
    </location>
</feature>